<keyword evidence="2 5" id="KW-0812">Transmembrane</keyword>
<evidence type="ECO:0000313" key="7">
    <source>
        <dbReference type="EMBL" id="MBC9225736.1"/>
    </source>
</evidence>
<feature type="transmembrane region" description="Helical" evidence="5">
    <location>
        <begin position="75"/>
        <end position="96"/>
    </location>
</feature>
<evidence type="ECO:0000256" key="3">
    <source>
        <dbReference type="ARBA" id="ARBA00022989"/>
    </source>
</evidence>
<evidence type="ECO:0000259" key="6">
    <source>
        <dbReference type="Pfam" id="PF13515"/>
    </source>
</evidence>
<organism evidence="7 8">
    <name type="scientific">Aeromicrobium senzhongii</name>
    <dbReference type="NCBI Taxonomy" id="2663859"/>
    <lineage>
        <taxon>Bacteria</taxon>
        <taxon>Bacillati</taxon>
        <taxon>Actinomycetota</taxon>
        <taxon>Actinomycetes</taxon>
        <taxon>Propionibacteriales</taxon>
        <taxon>Nocardioidaceae</taxon>
        <taxon>Aeromicrobium</taxon>
    </lineage>
</organism>
<keyword evidence="3 5" id="KW-1133">Transmembrane helix</keyword>
<proteinExistence type="predicted"/>
<feature type="domain" description="Integral membrane bound transporter" evidence="6">
    <location>
        <begin position="209"/>
        <end position="335"/>
    </location>
</feature>
<feature type="transmembrane region" description="Helical" evidence="5">
    <location>
        <begin position="151"/>
        <end position="172"/>
    </location>
</feature>
<feature type="transmembrane region" description="Helical" evidence="5">
    <location>
        <begin position="322"/>
        <end position="339"/>
    </location>
</feature>
<gene>
    <name evidence="7" type="ORF">IBG24_05345</name>
</gene>
<dbReference type="EMBL" id="JACTVM010000001">
    <property type="protein sequence ID" value="MBC9225736.1"/>
    <property type="molecule type" value="Genomic_DNA"/>
</dbReference>
<dbReference type="Pfam" id="PF13515">
    <property type="entry name" value="FUSC_2"/>
    <property type="match status" value="1"/>
</dbReference>
<reference evidence="7" key="1">
    <citation type="submission" date="2020-09" db="EMBL/GenBank/DDBJ databases">
        <title>Novel species in genus Aeromicrobium.</title>
        <authorList>
            <person name="Zhang G."/>
        </authorList>
    </citation>
    <scope>NUCLEOTIDE SEQUENCE</scope>
    <source>
        <strain evidence="7">Zg-636</strain>
    </source>
</reference>
<feature type="transmembrane region" description="Helical" evidence="5">
    <location>
        <begin position="291"/>
        <end position="310"/>
    </location>
</feature>
<protein>
    <submittedName>
        <fullName evidence="7">FUSC family protein</fullName>
    </submittedName>
</protein>
<feature type="transmembrane region" description="Helical" evidence="5">
    <location>
        <begin position="41"/>
        <end position="63"/>
    </location>
</feature>
<evidence type="ECO:0000256" key="4">
    <source>
        <dbReference type="ARBA" id="ARBA00023136"/>
    </source>
</evidence>
<evidence type="ECO:0000256" key="2">
    <source>
        <dbReference type="ARBA" id="ARBA00022692"/>
    </source>
</evidence>
<dbReference type="AlphaFoldDB" id="A0A8I0ESQ6"/>
<comment type="caution">
    <text evidence="7">The sequence shown here is derived from an EMBL/GenBank/DDBJ whole genome shotgun (WGS) entry which is preliminary data.</text>
</comment>
<dbReference type="GO" id="GO:0016020">
    <property type="term" value="C:membrane"/>
    <property type="evidence" value="ECO:0007669"/>
    <property type="project" value="UniProtKB-SubCell"/>
</dbReference>
<accession>A0A8I0ESQ6</accession>
<comment type="subcellular location">
    <subcellularLocation>
        <location evidence="1">Membrane</location>
        <topology evidence="1">Multi-pass membrane protein</topology>
    </subcellularLocation>
</comment>
<dbReference type="Proteomes" id="UP000620591">
    <property type="component" value="Unassembled WGS sequence"/>
</dbReference>
<keyword evidence="4 5" id="KW-0472">Membrane</keyword>
<evidence type="ECO:0000256" key="1">
    <source>
        <dbReference type="ARBA" id="ARBA00004141"/>
    </source>
</evidence>
<sequence>MPSSDSTALHRAWESLTAFGPHGDAHWVALRAGVSMGMPLLLLWAIGRLDLALPATFGAFTALYGRANSHRPRALMQSTAAVVLVVAVATGTVLSAAGAGEWLVVVGLAGIAAVAALASLVWAWHPPGVLFPVFAVGATAGAPVSSRDVALHLAVAVVTALFALVVGAMGALTPARHRPRQHWDAPLHAALRSPRTAPEITRVTLAVALAAIVATVFGLGHAYWASVAAAAAIAGPSTRHQVLRGVHRAVGTFLGVVVAAGLLALDLGTLATILLVIVLQVGAELLIGRNYAVALMVVTPLALLMVHLGSTAPVTSLLQDRLSDTILGVVVGLAVVVAWDRALPRRR</sequence>
<dbReference type="InterPro" id="IPR049453">
    <property type="entry name" value="Memb_transporter_dom"/>
</dbReference>
<name>A0A8I0ESQ6_9ACTN</name>
<evidence type="ECO:0000313" key="8">
    <source>
        <dbReference type="Proteomes" id="UP000620591"/>
    </source>
</evidence>
<dbReference type="RefSeq" id="WP_187768826.1">
    <property type="nucleotide sequence ID" value="NZ_JACTVM010000001.1"/>
</dbReference>
<evidence type="ECO:0000256" key="5">
    <source>
        <dbReference type="SAM" id="Phobius"/>
    </source>
</evidence>
<feature type="transmembrane region" description="Helical" evidence="5">
    <location>
        <begin position="253"/>
        <end position="279"/>
    </location>
</feature>
<feature type="transmembrane region" description="Helical" evidence="5">
    <location>
        <begin position="205"/>
        <end position="233"/>
    </location>
</feature>
<feature type="transmembrane region" description="Helical" evidence="5">
    <location>
        <begin position="102"/>
        <end position="122"/>
    </location>
</feature>